<keyword evidence="3" id="KW-1185">Reference proteome</keyword>
<reference evidence="2 3" key="1">
    <citation type="journal article" date="2014" name="PLoS Genet.">
        <title>Phylogenetically driven sequencing of extremely halophilic archaea reveals strategies for static and dynamic osmo-response.</title>
        <authorList>
            <person name="Becker E.A."/>
            <person name="Seitzer P.M."/>
            <person name="Tritt A."/>
            <person name="Larsen D."/>
            <person name="Krusor M."/>
            <person name="Yao A.I."/>
            <person name="Wu D."/>
            <person name="Madern D."/>
            <person name="Eisen J.A."/>
            <person name="Darling A.E."/>
            <person name="Facciotti M.T."/>
        </authorList>
    </citation>
    <scope>NUCLEOTIDE SEQUENCE [LARGE SCALE GENOMIC DNA]</scope>
    <source>
        <strain evidence="2 3">ATCC BAA-1512</strain>
    </source>
</reference>
<gene>
    <name evidence="2" type="ORF">C440_07997</name>
</gene>
<dbReference type="OrthoDB" id="375094at2157"/>
<dbReference type="AlphaFoldDB" id="M0IG40"/>
<proteinExistence type="predicted"/>
<comment type="caution">
    <text evidence="2">The sequence shown here is derived from an EMBL/GenBank/DDBJ whole genome shotgun (WGS) entry which is preliminary data.</text>
</comment>
<name>M0IG40_9EURY</name>
<protein>
    <submittedName>
        <fullName evidence="2">Uncharacterized protein</fullName>
    </submittedName>
</protein>
<evidence type="ECO:0000313" key="3">
    <source>
        <dbReference type="Proteomes" id="UP000011550"/>
    </source>
</evidence>
<feature type="transmembrane region" description="Helical" evidence="1">
    <location>
        <begin position="74"/>
        <end position="93"/>
    </location>
</feature>
<evidence type="ECO:0000256" key="1">
    <source>
        <dbReference type="SAM" id="Phobius"/>
    </source>
</evidence>
<keyword evidence="1" id="KW-0812">Transmembrane</keyword>
<keyword evidence="1" id="KW-1133">Transmembrane helix</keyword>
<dbReference type="EMBL" id="AOLN01000011">
    <property type="protein sequence ID" value="ELZ95002.1"/>
    <property type="molecule type" value="Genomic_DNA"/>
</dbReference>
<dbReference type="Proteomes" id="UP000011550">
    <property type="component" value="Unassembled WGS sequence"/>
</dbReference>
<keyword evidence="1" id="KW-0472">Membrane</keyword>
<dbReference type="PATRIC" id="fig|662479.7.peg.1618"/>
<organism evidence="2 3">
    <name type="scientific">Haloferax mucosum ATCC BAA-1512</name>
    <dbReference type="NCBI Taxonomy" id="662479"/>
    <lineage>
        <taxon>Archaea</taxon>
        <taxon>Methanobacteriati</taxon>
        <taxon>Methanobacteriota</taxon>
        <taxon>Stenosarchaea group</taxon>
        <taxon>Halobacteria</taxon>
        <taxon>Halobacteriales</taxon>
        <taxon>Haloferacaceae</taxon>
        <taxon>Haloferax</taxon>
    </lineage>
</organism>
<feature type="transmembrane region" description="Helical" evidence="1">
    <location>
        <begin position="6"/>
        <end position="28"/>
    </location>
</feature>
<accession>M0IG40</accession>
<sequence length="102" mass="10729">MAVVSLLVSQSHALFAFGTLSLLVTLIFDQHRNVGLFALLGAFAWGILALRSGALAHLSETGETTTIVSPEMQVFALAGALTSLIVLYGAVIARTDNAEVTR</sequence>
<dbReference type="STRING" id="662479.C440_07997"/>
<feature type="transmembrane region" description="Helical" evidence="1">
    <location>
        <begin position="35"/>
        <end position="54"/>
    </location>
</feature>
<evidence type="ECO:0000313" key="2">
    <source>
        <dbReference type="EMBL" id="ELZ95002.1"/>
    </source>
</evidence>